<name>A0A2H0PXA1_9BACT</name>
<comment type="caution">
    <text evidence="1">The sequence shown here is derived from an EMBL/GenBank/DDBJ whole genome shotgun (WGS) entry which is preliminary data.</text>
</comment>
<reference evidence="1 2" key="1">
    <citation type="submission" date="2017-09" db="EMBL/GenBank/DDBJ databases">
        <title>Depth-based differentiation of microbial function through sediment-hosted aquifers and enrichment of novel symbionts in the deep terrestrial subsurface.</title>
        <authorList>
            <person name="Probst A.J."/>
            <person name="Ladd B."/>
            <person name="Jarett J.K."/>
            <person name="Geller-Mcgrath D.E."/>
            <person name="Sieber C.M."/>
            <person name="Emerson J.B."/>
            <person name="Anantharaman K."/>
            <person name="Thomas B.C."/>
            <person name="Malmstrom R."/>
            <person name="Stieglmeier M."/>
            <person name="Klingl A."/>
            <person name="Woyke T."/>
            <person name="Ryan C.M."/>
            <person name="Banfield J.F."/>
        </authorList>
    </citation>
    <scope>NUCLEOTIDE SEQUENCE [LARGE SCALE GENOMIC DNA]</scope>
    <source>
        <strain evidence="1">CG11_big_fil_rev_8_21_14_0_20_43_10</strain>
    </source>
</reference>
<dbReference type="AlphaFoldDB" id="A0A2H0PXA1"/>
<dbReference type="EMBL" id="PCXE01000038">
    <property type="protein sequence ID" value="PIR26126.1"/>
    <property type="molecule type" value="Genomic_DNA"/>
</dbReference>
<evidence type="ECO:0000313" key="1">
    <source>
        <dbReference type="EMBL" id="PIR26126.1"/>
    </source>
</evidence>
<organism evidence="1 2">
    <name type="scientific">Candidatus Brennerbacteria bacterium CG11_big_fil_rev_8_21_14_0_20_43_10</name>
    <dbReference type="NCBI Taxonomy" id="1974523"/>
    <lineage>
        <taxon>Bacteria</taxon>
        <taxon>Candidatus Brenneribacteriota</taxon>
    </lineage>
</organism>
<protein>
    <submittedName>
        <fullName evidence="1">Uncharacterized protein</fullName>
    </submittedName>
</protein>
<feature type="non-terminal residue" evidence="1">
    <location>
        <position position="1"/>
    </location>
</feature>
<evidence type="ECO:0000313" key="2">
    <source>
        <dbReference type="Proteomes" id="UP000236846"/>
    </source>
</evidence>
<accession>A0A2H0PXA1</accession>
<proteinExistence type="predicted"/>
<dbReference type="Proteomes" id="UP000236846">
    <property type="component" value="Unassembled WGS sequence"/>
</dbReference>
<gene>
    <name evidence="1" type="ORF">COV41_02245</name>
</gene>
<sequence>FLIANISSDALTQDTVLQKRNLLVQIQNAVKNLTDFLDREYAANSPWGWGDVKRDFQLVLQDILNIQRKTDRFAATE</sequence>